<feature type="domain" description="Rhodanese" evidence="5">
    <location>
        <begin position="47"/>
        <end position="154"/>
    </location>
</feature>
<dbReference type="InterPro" id="IPR001307">
    <property type="entry name" value="Thiosulphate_STrfase_CS"/>
</dbReference>
<name>A0A1G5RZU2_9FIRM</name>
<dbReference type="PANTHER" id="PTHR43855">
    <property type="entry name" value="THIOSULFATE SULFURTRANSFERASE"/>
    <property type="match status" value="1"/>
</dbReference>
<keyword evidence="7" id="KW-1185">Reference proteome</keyword>
<evidence type="ECO:0000313" key="7">
    <source>
        <dbReference type="Proteomes" id="UP000199208"/>
    </source>
</evidence>
<evidence type="ECO:0000256" key="4">
    <source>
        <dbReference type="SAM" id="SignalP"/>
    </source>
</evidence>
<dbReference type="AlphaFoldDB" id="A0A1G5RZU2"/>
<comment type="catalytic activity">
    <reaction evidence="2">
        <text>thiosulfate + hydrogen cyanide = thiocyanate + sulfite + 2 H(+)</text>
        <dbReference type="Rhea" id="RHEA:16881"/>
        <dbReference type="ChEBI" id="CHEBI:15378"/>
        <dbReference type="ChEBI" id="CHEBI:17359"/>
        <dbReference type="ChEBI" id="CHEBI:18022"/>
        <dbReference type="ChEBI" id="CHEBI:18407"/>
        <dbReference type="ChEBI" id="CHEBI:33542"/>
        <dbReference type="EC" id="2.8.1.1"/>
    </reaction>
</comment>
<feature type="chain" id="PRO_5011729280" description="Sulfurtransferase" evidence="4">
    <location>
        <begin position="26"/>
        <end position="301"/>
    </location>
</feature>
<dbReference type="EMBL" id="FMWL01000007">
    <property type="protein sequence ID" value="SCZ79427.1"/>
    <property type="molecule type" value="Genomic_DNA"/>
</dbReference>
<dbReference type="OrthoDB" id="9770030at2"/>
<evidence type="ECO:0000256" key="3">
    <source>
        <dbReference type="RuleBase" id="RU000507"/>
    </source>
</evidence>
<dbReference type="PANTHER" id="PTHR43855:SF1">
    <property type="entry name" value="THIOSULFATE SULFURTRANSFERASE"/>
    <property type="match status" value="1"/>
</dbReference>
<dbReference type="RefSeq" id="WP_092590579.1">
    <property type="nucleotide sequence ID" value="NZ_FMWL01000007.1"/>
</dbReference>
<accession>A0A1G5RZU2</accession>
<evidence type="ECO:0000313" key="6">
    <source>
        <dbReference type="EMBL" id="SCZ79427.1"/>
    </source>
</evidence>
<dbReference type="GO" id="GO:0004792">
    <property type="term" value="F:thiosulfate-cyanide sulfurtransferase activity"/>
    <property type="evidence" value="ECO:0007669"/>
    <property type="project" value="UniProtKB-EC"/>
</dbReference>
<reference evidence="6 7" key="1">
    <citation type="submission" date="2016-10" db="EMBL/GenBank/DDBJ databases">
        <authorList>
            <person name="de Groot N.N."/>
        </authorList>
    </citation>
    <scope>NUCLEOTIDE SEQUENCE [LARGE SCALE GENOMIC DNA]</scope>
    <source>
        <strain evidence="6 7">DSM 2784</strain>
    </source>
</reference>
<evidence type="ECO:0000256" key="2">
    <source>
        <dbReference type="ARBA" id="ARBA00047549"/>
    </source>
</evidence>
<dbReference type="InterPro" id="IPR051126">
    <property type="entry name" value="Thiosulfate_sulfurtransferase"/>
</dbReference>
<sequence>MQKQTKKWLLSLLLVLLIGTLAACAGSTAYTDAQNIVEASALADLMAQEGVVVIDARSSEDYAKGHLKGAVNLSPDELNGQGTIPSMLGTPQQFNRVMSKGGILPDSTVIIYDANGGVSSGRLWWAMKAFGHENVKVVNGGASAIVNAGLEISGDATQVTSSAYSSKGMDASIVATIDDVKDAVANGTATIIDVRTPAEFDEGAIPTSILYPHTSNLYSDGTFKSARDIYLNYKDLGLEKETPVILYCKSSYRATQTMLLLQEAGFSNVKVYDGAWLEWSVSGEETTSPAGPVEATVQDAS</sequence>
<dbReference type="STRING" id="1120920.SAMN03080599_01746"/>
<dbReference type="InterPro" id="IPR001763">
    <property type="entry name" value="Rhodanese-like_dom"/>
</dbReference>
<dbReference type="InterPro" id="IPR036873">
    <property type="entry name" value="Rhodanese-like_dom_sf"/>
</dbReference>
<evidence type="ECO:0000256" key="1">
    <source>
        <dbReference type="ARBA" id="ARBA00022737"/>
    </source>
</evidence>
<dbReference type="PROSITE" id="PS50206">
    <property type="entry name" value="RHODANESE_3"/>
    <property type="match status" value="2"/>
</dbReference>
<organism evidence="6 7">
    <name type="scientific">Acidaminobacter hydrogenoformans DSM 2784</name>
    <dbReference type="NCBI Taxonomy" id="1120920"/>
    <lineage>
        <taxon>Bacteria</taxon>
        <taxon>Bacillati</taxon>
        <taxon>Bacillota</taxon>
        <taxon>Clostridia</taxon>
        <taxon>Peptostreptococcales</taxon>
        <taxon>Acidaminobacteraceae</taxon>
        <taxon>Acidaminobacter</taxon>
    </lineage>
</organism>
<dbReference type="PROSITE" id="PS51257">
    <property type="entry name" value="PROKAR_LIPOPROTEIN"/>
    <property type="match status" value="1"/>
</dbReference>
<keyword evidence="1" id="KW-0677">Repeat</keyword>
<gene>
    <name evidence="6" type="ORF">SAMN03080599_01746</name>
</gene>
<dbReference type="CDD" id="cd01449">
    <property type="entry name" value="TST_Repeat_2"/>
    <property type="match status" value="1"/>
</dbReference>
<feature type="signal peptide" evidence="4">
    <location>
        <begin position="1"/>
        <end position="25"/>
    </location>
</feature>
<dbReference type="Gene3D" id="3.40.250.10">
    <property type="entry name" value="Rhodanese-like domain"/>
    <property type="match status" value="2"/>
</dbReference>
<protein>
    <recommendedName>
        <fullName evidence="3">Sulfurtransferase</fullName>
    </recommendedName>
</protein>
<proteinExistence type="predicted"/>
<keyword evidence="3 6" id="KW-0808">Transferase</keyword>
<dbReference type="PROSITE" id="PS00683">
    <property type="entry name" value="RHODANESE_2"/>
    <property type="match status" value="1"/>
</dbReference>
<keyword evidence="4" id="KW-0732">Signal</keyword>
<dbReference type="CDD" id="cd01448">
    <property type="entry name" value="TST_Repeat_1"/>
    <property type="match status" value="1"/>
</dbReference>
<feature type="domain" description="Rhodanese" evidence="5">
    <location>
        <begin position="185"/>
        <end position="288"/>
    </location>
</feature>
<dbReference type="Pfam" id="PF00581">
    <property type="entry name" value="Rhodanese"/>
    <property type="match status" value="2"/>
</dbReference>
<keyword evidence="6" id="KW-0670">Pyruvate</keyword>
<dbReference type="Proteomes" id="UP000199208">
    <property type="component" value="Unassembled WGS sequence"/>
</dbReference>
<dbReference type="SUPFAM" id="SSF52821">
    <property type="entry name" value="Rhodanese/Cell cycle control phosphatase"/>
    <property type="match status" value="2"/>
</dbReference>
<evidence type="ECO:0000259" key="5">
    <source>
        <dbReference type="PROSITE" id="PS50206"/>
    </source>
</evidence>
<dbReference type="SMART" id="SM00450">
    <property type="entry name" value="RHOD"/>
    <property type="match status" value="2"/>
</dbReference>